<evidence type="ECO:0000256" key="12">
    <source>
        <dbReference type="ARBA" id="ARBA00023315"/>
    </source>
</evidence>
<evidence type="ECO:0000256" key="15">
    <source>
        <dbReference type="ARBA" id="ARBA00068149"/>
    </source>
</evidence>
<keyword evidence="6" id="KW-0106">Calcium</keyword>
<keyword evidence="3" id="KW-0808">Transferase</keyword>
<dbReference type="GO" id="GO:0046872">
    <property type="term" value="F:metal ion binding"/>
    <property type="evidence" value="ECO:0007669"/>
    <property type="project" value="UniProtKB-KW"/>
</dbReference>
<evidence type="ECO:0000256" key="11">
    <source>
        <dbReference type="ARBA" id="ARBA00023288"/>
    </source>
</evidence>
<proteinExistence type="predicted"/>
<keyword evidence="21" id="KW-1185">Reference proteome</keyword>
<dbReference type="CDD" id="cd13432">
    <property type="entry name" value="LDT_IgD_like_2"/>
    <property type="match status" value="1"/>
</dbReference>
<dbReference type="UniPathway" id="UPA00219"/>
<evidence type="ECO:0000256" key="10">
    <source>
        <dbReference type="ARBA" id="ARBA00023139"/>
    </source>
</evidence>
<dbReference type="SUPFAM" id="SSF141523">
    <property type="entry name" value="L,D-transpeptidase catalytic domain-like"/>
    <property type="match status" value="1"/>
</dbReference>
<dbReference type="FunFam" id="2.40.440.10:FF:000005">
    <property type="entry name" value="L,D-transpeptidase 2"/>
    <property type="match status" value="1"/>
</dbReference>
<name>A0A1X2LWS8_9MYCO</name>
<evidence type="ECO:0000256" key="2">
    <source>
        <dbReference type="ARBA" id="ARBA00022475"/>
    </source>
</evidence>
<dbReference type="EMBL" id="NCXP01000006">
    <property type="protein sequence ID" value="OSC41599.1"/>
    <property type="molecule type" value="Genomic_DNA"/>
</dbReference>
<evidence type="ECO:0000259" key="19">
    <source>
        <dbReference type="PROSITE" id="PS52029"/>
    </source>
</evidence>
<dbReference type="FunFam" id="2.60.40.3780:FF:000001">
    <property type="entry name" value="L,D-transpeptidase 2"/>
    <property type="match status" value="1"/>
</dbReference>
<dbReference type="STRING" id="1430326.B8W66_07630"/>
<keyword evidence="7 17" id="KW-0133">Cell shape</keyword>
<dbReference type="GO" id="GO:0008360">
    <property type="term" value="P:regulation of cell shape"/>
    <property type="evidence" value="ECO:0007669"/>
    <property type="project" value="UniProtKB-UniRule"/>
</dbReference>
<evidence type="ECO:0000313" key="20">
    <source>
        <dbReference type="EMBL" id="OSC41599.1"/>
    </source>
</evidence>
<evidence type="ECO:0000256" key="17">
    <source>
        <dbReference type="PROSITE-ProRule" id="PRU01373"/>
    </source>
</evidence>
<sequence>MPQVGRKVATVTRPGRSSARRAWLTALMMTAVVVGAVACSSGNGPAPLQVIVDKGTPFADLLVPKLTASVTDGAVGVTVDAPVSVTAADGVLAAVTMVNDNGRPVTGQLSPDGLHWSTTEQLGYNRRYTLNATALGLAGAATRQMTFQTSSPAHLTMPYVMPGDGEVVGIGEPVAIRFDENIADRVAAEKAIKITTNPPVEGALYWLNNREVRWRPEHFWKPGTAVDVAVNTYGVDMGEGMFGEDNVSTHFTIGDEVIATADDNTKMLTVRVNGEVVKTMPTSMGKDSTPTANGIYIVGARFKHIIMDSSTYGVPVNSPNGYRTDVNWATQISYSGVYVHSAPWSVGAQGRTNTSHGCLNVSPSNAEWFYDHVKRGDIVEIVNTVGGTLPGTEGLGDWNIPWDQWRAGNAKA</sequence>
<dbReference type="InterPro" id="IPR041280">
    <property type="entry name" value="Big_10"/>
</dbReference>
<keyword evidence="12" id="KW-0012">Acyltransferase</keyword>
<dbReference type="Proteomes" id="UP000193247">
    <property type="component" value="Unassembled WGS sequence"/>
</dbReference>
<keyword evidence="18" id="KW-1133">Transmembrane helix</keyword>
<reference evidence="20 21" key="1">
    <citation type="submission" date="2017-04" db="EMBL/GenBank/DDBJ databases">
        <title>The new phylogeny of genus Mycobacterium.</title>
        <authorList>
            <person name="Tortoli E."/>
            <person name="Trovato A."/>
            <person name="Cirillo D.M."/>
        </authorList>
    </citation>
    <scope>NUCLEOTIDE SEQUENCE [LARGE SCALE GENOMIC DNA]</scope>
    <source>
        <strain evidence="20 21">TBL 1200985</strain>
    </source>
</reference>
<feature type="active site" description="Proton donor/acceptor" evidence="17">
    <location>
        <position position="340"/>
    </location>
</feature>
<comment type="pathway">
    <text evidence="1 17">Cell wall biogenesis; peptidoglycan biosynthesis.</text>
</comment>
<feature type="transmembrane region" description="Helical" evidence="18">
    <location>
        <begin position="21"/>
        <end position="38"/>
    </location>
</feature>
<evidence type="ECO:0000256" key="7">
    <source>
        <dbReference type="ARBA" id="ARBA00022960"/>
    </source>
</evidence>
<dbReference type="FunFam" id="2.60.40.3710:FF:000001">
    <property type="entry name" value="L,D-transpeptidase 2"/>
    <property type="match status" value="1"/>
</dbReference>
<evidence type="ECO:0000313" key="21">
    <source>
        <dbReference type="Proteomes" id="UP000193247"/>
    </source>
</evidence>
<feature type="domain" description="L,D-TPase catalytic" evidence="19">
    <location>
        <begin position="257"/>
        <end position="382"/>
    </location>
</feature>
<evidence type="ECO:0000256" key="6">
    <source>
        <dbReference type="ARBA" id="ARBA00022837"/>
    </source>
</evidence>
<feature type="active site" description="Nucleophile" evidence="17">
    <location>
        <position position="358"/>
    </location>
</feature>
<dbReference type="OrthoDB" id="5242354at2"/>
<dbReference type="Pfam" id="PF17964">
    <property type="entry name" value="Big_10"/>
    <property type="match status" value="1"/>
</dbReference>
<evidence type="ECO:0000256" key="1">
    <source>
        <dbReference type="ARBA" id="ARBA00004752"/>
    </source>
</evidence>
<dbReference type="InterPro" id="IPR050979">
    <property type="entry name" value="LD-transpeptidase"/>
</dbReference>
<evidence type="ECO:0000256" key="14">
    <source>
        <dbReference type="ARBA" id="ARBA00060592"/>
    </source>
</evidence>
<evidence type="ECO:0000256" key="4">
    <source>
        <dbReference type="ARBA" id="ARBA00022723"/>
    </source>
</evidence>
<gene>
    <name evidence="20" type="ORF">B8W66_07630</name>
</gene>
<keyword evidence="11" id="KW-0449">Lipoprotein</keyword>
<keyword evidence="18" id="KW-0812">Transmembrane</keyword>
<keyword evidence="8 17" id="KW-0573">Peptidoglycan synthesis</keyword>
<evidence type="ECO:0000256" key="5">
    <source>
        <dbReference type="ARBA" id="ARBA00022729"/>
    </source>
</evidence>
<dbReference type="PANTHER" id="PTHR30582:SF2">
    <property type="entry name" value="L,D-TRANSPEPTIDASE YCIB-RELATED"/>
    <property type="match status" value="1"/>
</dbReference>
<dbReference type="Gene3D" id="2.60.40.3710">
    <property type="match status" value="1"/>
</dbReference>
<dbReference type="InterPro" id="IPR005490">
    <property type="entry name" value="LD_TPept_cat_dom"/>
</dbReference>
<dbReference type="GO" id="GO:0071972">
    <property type="term" value="F:peptidoglycan L,D-transpeptidase activity"/>
    <property type="evidence" value="ECO:0007669"/>
    <property type="project" value="TreeGrafter"/>
</dbReference>
<evidence type="ECO:0000256" key="16">
    <source>
        <dbReference type="ARBA" id="ARBA00081342"/>
    </source>
</evidence>
<evidence type="ECO:0000256" key="8">
    <source>
        <dbReference type="ARBA" id="ARBA00022984"/>
    </source>
</evidence>
<protein>
    <recommendedName>
        <fullName evidence="15">L,D-transpeptidase 2</fullName>
    </recommendedName>
    <alternativeName>
        <fullName evidence="16">Ldt(Mt2)</fullName>
    </alternativeName>
</protein>
<keyword evidence="10" id="KW-0564">Palmitate</keyword>
<keyword evidence="13 17" id="KW-0961">Cell wall biogenesis/degradation</keyword>
<dbReference type="GO" id="GO:0071555">
    <property type="term" value="P:cell wall organization"/>
    <property type="evidence" value="ECO:0007669"/>
    <property type="project" value="UniProtKB-UniRule"/>
</dbReference>
<organism evidence="20 21">
    <name type="scientific">Mycobacterium decipiens</name>
    <dbReference type="NCBI Taxonomy" id="1430326"/>
    <lineage>
        <taxon>Bacteria</taxon>
        <taxon>Bacillati</taxon>
        <taxon>Actinomycetota</taxon>
        <taxon>Actinomycetes</taxon>
        <taxon>Mycobacteriales</taxon>
        <taxon>Mycobacteriaceae</taxon>
        <taxon>Mycobacterium</taxon>
    </lineage>
</organism>
<evidence type="ECO:0000256" key="18">
    <source>
        <dbReference type="SAM" id="Phobius"/>
    </source>
</evidence>
<dbReference type="GO" id="GO:0016746">
    <property type="term" value="F:acyltransferase activity"/>
    <property type="evidence" value="ECO:0007669"/>
    <property type="project" value="UniProtKB-KW"/>
</dbReference>
<dbReference type="PANTHER" id="PTHR30582">
    <property type="entry name" value="L,D-TRANSPEPTIDASE"/>
    <property type="match status" value="1"/>
</dbReference>
<keyword evidence="2" id="KW-1003">Cell membrane</keyword>
<dbReference type="GO" id="GO:0018104">
    <property type="term" value="P:peptidoglycan-protein cross-linking"/>
    <property type="evidence" value="ECO:0007669"/>
    <property type="project" value="TreeGrafter"/>
</dbReference>
<keyword evidence="4" id="KW-0479">Metal-binding</keyword>
<dbReference type="InterPro" id="IPR038063">
    <property type="entry name" value="Transpep_catalytic_dom"/>
</dbReference>
<evidence type="ECO:0000256" key="13">
    <source>
        <dbReference type="ARBA" id="ARBA00023316"/>
    </source>
</evidence>
<evidence type="ECO:0000256" key="9">
    <source>
        <dbReference type="ARBA" id="ARBA00023136"/>
    </source>
</evidence>
<dbReference type="CDD" id="cd16913">
    <property type="entry name" value="YkuD_like"/>
    <property type="match status" value="1"/>
</dbReference>
<comment type="caution">
    <text evidence="20">The sequence shown here is derived from an EMBL/GenBank/DDBJ whole genome shotgun (WGS) entry which is preliminary data.</text>
</comment>
<dbReference type="Gene3D" id="2.40.440.10">
    <property type="entry name" value="L,D-transpeptidase catalytic domain-like"/>
    <property type="match status" value="1"/>
</dbReference>
<dbReference type="Pfam" id="PF03734">
    <property type="entry name" value="YkuD"/>
    <property type="match status" value="1"/>
</dbReference>
<comment type="pathway">
    <text evidence="14">Glycan biosynthesis.</text>
</comment>
<dbReference type="AlphaFoldDB" id="A0A1X2LWS8"/>
<keyword evidence="5" id="KW-0732">Signal</keyword>
<accession>A0A1X2LWS8</accession>
<dbReference type="Gene3D" id="2.60.40.3780">
    <property type="match status" value="1"/>
</dbReference>
<dbReference type="PROSITE" id="PS52029">
    <property type="entry name" value="LD_TPASE"/>
    <property type="match status" value="1"/>
</dbReference>
<keyword evidence="9 18" id="KW-0472">Membrane</keyword>
<evidence type="ECO:0000256" key="3">
    <source>
        <dbReference type="ARBA" id="ARBA00022679"/>
    </source>
</evidence>
<dbReference type="GO" id="GO:0005576">
    <property type="term" value="C:extracellular region"/>
    <property type="evidence" value="ECO:0007669"/>
    <property type="project" value="TreeGrafter"/>
</dbReference>